<evidence type="ECO:0000313" key="3">
    <source>
        <dbReference type="Proteomes" id="UP000645217"/>
    </source>
</evidence>
<dbReference type="Gene3D" id="3.40.630.30">
    <property type="match status" value="1"/>
</dbReference>
<reference evidence="2" key="2">
    <citation type="submission" date="2020-09" db="EMBL/GenBank/DDBJ databases">
        <authorList>
            <person name="Sun Q."/>
            <person name="Ohkuma M."/>
        </authorList>
    </citation>
    <scope>NUCLEOTIDE SEQUENCE</scope>
    <source>
        <strain evidence="2">JCM 13064</strain>
    </source>
</reference>
<dbReference type="InterPro" id="IPR038740">
    <property type="entry name" value="BioF2-like_GNAT_dom"/>
</dbReference>
<protein>
    <recommendedName>
        <fullName evidence="1">N-acetyltransferase domain-containing protein</fullName>
    </recommendedName>
</protein>
<dbReference type="SUPFAM" id="SSF55729">
    <property type="entry name" value="Acyl-CoA N-acyltransferases (Nat)"/>
    <property type="match status" value="1"/>
</dbReference>
<reference evidence="2" key="1">
    <citation type="journal article" date="2014" name="Int. J. Syst. Evol. Microbiol.">
        <title>Complete genome sequence of Corynebacterium casei LMG S-19264T (=DSM 44701T), isolated from a smear-ripened cheese.</title>
        <authorList>
            <consortium name="US DOE Joint Genome Institute (JGI-PGF)"/>
            <person name="Walter F."/>
            <person name="Albersmeier A."/>
            <person name="Kalinowski J."/>
            <person name="Ruckert C."/>
        </authorList>
    </citation>
    <scope>NUCLEOTIDE SEQUENCE</scope>
    <source>
        <strain evidence="2">JCM 13064</strain>
    </source>
</reference>
<dbReference type="GO" id="GO:0016747">
    <property type="term" value="F:acyltransferase activity, transferring groups other than amino-acyl groups"/>
    <property type="evidence" value="ECO:0007669"/>
    <property type="project" value="InterPro"/>
</dbReference>
<dbReference type="PROSITE" id="PS51186">
    <property type="entry name" value="GNAT"/>
    <property type="match status" value="1"/>
</dbReference>
<dbReference type="EMBL" id="BMNT01000004">
    <property type="protein sequence ID" value="GGK67971.1"/>
    <property type="molecule type" value="Genomic_DNA"/>
</dbReference>
<gene>
    <name evidence="2" type="ORF">GCM10007964_08710</name>
</gene>
<dbReference type="RefSeq" id="WP_189161627.1">
    <property type="nucleotide sequence ID" value="NZ_BMNT01000004.1"/>
</dbReference>
<proteinExistence type="predicted"/>
<keyword evidence="3" id="KW-1185">Reference proteome</keyword>
<comment type="caution">
    <text evidence="2">The sequence shown here is derived from an EMBL/GenBank/DDBJ whole genome shotgun (WGS) entry which is preliminary data.</text>
</comment>
<feature type="domain" description="N-acetyltransferase" evidence="1">
    <location>
        <begin position="138"/>
        <end position="281"/>
    </location>
</feature>
<name>A0A917QTR6_9ACTN</name>
<accession>A0A917QTR6</accession>
<dbReference type="Proteomes" id="UP000645217">
    <property type="component" value="Unassembled WGS sequence"/>
</dbReference>
<dbReference type="AlphaFoldDB" id="A0A917QTR6"/>
<evidence type="ECO:0000313" key="2">
    <source>
        <dbReference type="EMBL" id="GGK67971.1"/>
    </source>
</evidence>
<dbReference type="InterPro" id="IPR016181">
    <property type="entry name" value="Acyl_CoA_acyltransferase"/>
</dbReference>
<organism evidence="2 3">
    <name type="scientific">Sphaerisporangium melleum</name>
    <dbReference type="NCBI Taxonomy" id="321316"/>
    <lineage>
        <taxon>Bacteria</taxon>
        <taxon>Bacillati</taxon>
        <taxon>Actinomycetota</taxon>
        <taxon>Actinomycetes</taxon>
        <taxon>Streptosporangiales</taxon>
        <taxon>Streptosporangiaceae</taxon>
        <taxon>Sphaerisporangium</taxon>
    </lineage>
</organism>
<sequence length="282" mass="30628">MGFDISPDVAERSESETLFDWEDGLPADLRERYGFAALRLGGGVALSVRDDSTLFWNKALGFGFEEPVTAELIGRIDDFYRLNGTPQATIQLAPAVIPADWDEIRAKTNLSAGSTWVKLACDTEVALSRTARGLDEGLRVEPVEPAQAAEWSATLNRVFGMDNEIARSMAAASVGRPGWHPYAVWAGDRIVATATLYVRGDTAQFFAGATVPEVRGRGAQSALIAARVRAAQAAGCRRLVAETGAEGPGEHNPSLHNLRRAGFEVLYERTNWTWRPDRPAQG</sequence>
<evidence type="ECO:0000259" key="1">
    <source>
        <dbReference type="PROSITE" id="PS51186"/>
    </source>
</evidence>
<dbReference type="InterPro" id="IPR000182">
    <property type="entry name" value="GNAT_dom"/>
</dbReference>
<dbReference type="Pfam" id="PF13480">
    <property type="entry name" value="Acetyltransf_6"/>
    <property type="match status" value="1"/>
</dbReference>